<comment type="caution">
    <text evidence="1">The sequence shown here is derived from an EMBL/GenBank/DDBJ whole genome shotgun (WGS) entry which is preliminary data.</text>
</comment>
<dbReference type="HOGENOM" id="CLU_2773083_0_0_5"/>
<evidence type="ECO:0000313" key="2">
    <source>
        <dbReference type="Proteomes" id="UP000009319"/>
    </source>
</evidence>
<proteinExistence type="predicted"/>
<organism evidence="1 2">
    <name type="scientific">Rhizobium mesoamericanum STM3625</name>
    <dbReference type="NCBI Taxonomy" id="1211777"/>
    <lineage>
        <taxon>Bacteria</taxon>
        <taxon>Pseudomonadati</taxon>
        <taxon>Pseudomonadota</taxon>
        <taxon>Alphaproteobacteria</taxon>
        <taxon>Hyphomicrobiales</taxon>
        <taxon>Rhizobiaceae</taxon>
        <taxon>Rhizobium/Agrobacterium group</taxon>
        <taxon>Rhizobium</taxon>
    </lineage>
</organism>
<dbReference type="AlphaFoldDB" id="K0PYE2"/>
<keyword evidence="2" id="KW-1185">Reference proteome</keyword>
<evidence type="ECO:0000313" key="1">
    <source>
        <dbReference type="EMBL" id="CCM76462.1"/>
    </source>
</evidence>
<dbReference type="EMBL" id="CANI01000024">
    <property type="protein sequence ID" value="CCM76462.1"/>
    <property type="molecule type" value="Genomic_DNA"/>
</dbReference>
<protein>
    <submittedName>
        <fullName evidence="1">Uncharacterized protein</fullName>
    </submittedName>
</protein>
<accession>K0PYE2</accession>
<sequence>MHSDYPHGKMGISLLQASRQRTSKPVASRNIYLAAHGLVRNSYIAWRRRLLGDGSGSAMSGAPAMLLPD</sequence>
<dbReference type="Proteomes" id="UP000009319">
    <property type="component" value="Unassembled WGS sequence"/>
</dbReference>
<gene>
    <name evidence="1" type="ORF">BN77_3476</name>
</gene>
<reference evidence="1 2" key="1">
    <citation type="journal article" date="2013" name="Genome Announc.">
        <title>Draft Genome Sequence of Rhizobium mesoamericanum STM3625, a Nitrogen-Fixing Symbiont of Mimosa pudica Isolated in French Guiana (South America).</title>
        <authorList>
            <person name="Moulin L."/>
            <person name="Mornico D."/>
            <person name="Melkonian R."/>
            <person name="Klonowska A."/>
        </authorList>
    </citation>
    <scope>NUCLEOTIDE SEQUENCE [LARGE SCALE GENOMIC DNA]</scope>
    <source>
        <strain evidence="1 2">STM3625</strain>
    </source>
</reference>
<name>K0PYE2_9HYPH</name>